<dbReference type="AlphaFoldDB" id="A0A0D0CCY6"/>
<dbReference type="HOGENOM" id="CLU_138041_1_0_1"/>
<evidence type="ECO:0000313" key="2">
    <source>
        <dbReference type="Proteomes" id="UP000054538"/>
    </source>
</evidence>
<name>A0A0D0CCY6_9AGAM</name>
<gene>
    <name evidence="1" type="ORF">PAXRUDRAFT_178659</name>
</gene>
<sequence length="134" mass="15131">MDPSLERRLDTLHHYLSNLPNILPLPQTGFANYNFDLFDISAEDVKDYGEVGAVNRQLEISFGSWHNGPISFTECGHVLVQVVNVLRTYLLKDPTSAILQKWIDDLTTSAELSFTTNGVSVRTFNDLRSTPIIY</sequence>
<reference evidence="1 2" key="1">
    <citation type="submission" date="2014-04" db="EMBL/GenBank/DDBJ databases">
        <authorList>
            <consortium name="DOE Joint Genome Institute"/>
            <person name="Kuo A."/>
            <person name="Kohler A."/>
            <person name="Jargeat P."/>
            <person name="Nagy L.G."/>
            <person name="Floudas D."/>
            <person name="Copeland A."/>
            <person name="Barry K.W."/>
            <person name="Cichocki N."/>
            <person name="Veneault-Fourrey C."/>
            <person name="LaButti K."/>
            <person name="Lindquist E.A."/>
            <person name="Lipzen A."/>
            <person name="Lundell T."/>
            <person name="Morin E."/>
            <person name="Murat C."/>
            <person name="Sun H."/>
            <person name="Tunlid A."/>
            <person name="Henrissat B."/>
            <person name="Grigoriev I.V."/>
            <person name="Hibbett D.S."/>
            <person name="Martin F."/>
            <person name="Nordberg H.P."/>
            <person name="Cantor M.N."/>
            <person name="Hua S.X."/>
        </authorList>
    </citation>
    <scope>NUCLEOTIDE SEQUENCE [LARGE SCALE GENOMIC DNA]</scope>
    <source>
        <strain evidence="1 2">Ve08.2h10</strain>
    </source>
</reference>
<dbReference type="Proteomes" id="UP000054538">
    <property type="component" value="Unassembled WGS sequence"/>
</dbReference>
<evidence type="ECO:0000313" key="1">
    <source>
        <dbReference type="EMBL" id="KIK73358.1"/>
    </source>
</evidence>
<dbReference type="EMBL" id="KN829836">
    <property type="protein sequence ID" value="KIK73358.1"/>
    <property type="molecule type" value="Genomic_DNA"/>
</dbReference>
<dbReference type="InParanoid" id="A0A0D0CCY6"/>
<accession>A0A0D0CCY6</accession>
<proteinExistence type="predicted"/>
<keyword evidence="2" id="KW-1185">Reference proteome</keyword>
<protein>
    <submittedName>
        <fullName evidence="1">Uncharacterized protein</fullName>
    </submittedName>
</protein>
<dbReference type="OrthoDB" id="3236755at2759"/>
<organism evidence="1 2">
    <name type="scientific">Paxillus rubicundulus Ve08.2h10</name>
    <dbReference type="NCBI Taxonomy" id="930991"/>
    <lineage>
        <taxon>Eukaryota</taxon>
        <taxon>Fungi</taxon>
        <taxon>Dikarya</taxon>
        <taxon>Basidiomycota</taxon>
        <taxon>Agaricomycotina</taxon>
        <taxon>Agaricomycetes</taxon>
        <taxon>Agaricomycetidae</taxon>
        <taxon>Boletales</taxon>
        <taxon>Paxilineae</taxon>
        <taxon>Paxillaceae</taxon>
        <taxon>Paxillus</taxon>
    </lineage>
</organism>
<reference evidence="2" key="2">
    <citation type="submission" date="2015-01" db="EMBL/GenBank/DDBJ databases">
        <title>Evolutionary Origins and Diversification of the Mycorrhizal Mutualists.</title>
        <authorList>
            <consortium name="DOE Joint Genome Institute"/>
            <consortium name="Mycorrhizal Genomics Consortium"/>
            <person name="Kohler A."/>
            <person name="Kuo A."/>
            <person name="Nagy L.G."/>
            <person name="Floudas D."/>
            <person name="Copeland A."/>
            <person name="Barry K.W."/>
            <person name="Cichocki N."/>
            <person name="Veneault-Fourrey C."/>
            <person name="LaButti K."/>
            <person name="Lindquist E.A."/>
            <person name="Lipzen A."/>
            <person name="Lundell T."/>
            <person name="Morin E."/>
            <person name="Murat C."/>
            <person name="Riley R."/>
            <person name="Ohm R."/>
            <person name="Sun H."/>
            <person name="Tunlid A."/>
            <person name="Henrissat B."/>
            <person name="Grigoriev I.V."/>
            <person name="Hibbett D.S."/>
            <person name="Martin F."/>
        </authorList>
    </citation>
    <scope>NUCLEOTIDE SEQUENCE [LARGE SCALE GENOMIC DNA]</scope>
    <source>
        <strain evidence="2">Ve08.2h10</strain>
    </source>
</reference>